<dbReference type="Proteomes" id="UP000295050">
    <property type="component" value="Unassembled WGS sequence"/>
</dbReference>
<dbReference type="Pfam" id="PF02661">
    <property type="entry name" value="Fic"/>
    <property type="match status" value="1"/>
</dbReference>
<dbReference type="NCBIfam" id="TIGR01550">
    <property type="entry name" value="DOC_P1"/>
    <property type="match status" value="1"/>
</dbReference>
<dbReference type="AlphaFoldDB" id="A0A4R2RFJ5"/>
<dbReference type="RefSeq" id="WP_132951206.1">
    <property type="nucleotide sequence ID" value="NZ_SLXU01000005.1"/>
</dbReference>
<dbReference type="EMBL" id="SLXU01000005">
    <property type="protein sequence ID" value="TCP61424.1"/>
    <property type="molecule type" value="Genomic_DNA"/>
</dbReference>
<evidence type="ECO:0000259" key="1">
    <source>
        <dbReference type="PROSITE" id="PS51459"/>
    </source>
</evidence>
<evidence type="ECO:0000313" key="2">
    <source>
        <dbReference type="EMBL" id="TCP61424.1"/>
    </source>
</evidence>
<sequence length="148" mass="15876">MNLPDKATLLVLHDAQIRRFGGAPGLRDEGLLDSAIGRTQTAIGYTEMDPIEAGAMLCHAILKNHAFIDGNKRTAYGSLVMTLAGNGYRLEASDMEIAEMIIAAAASSEGHEAIDAWVRARVTPDQTYGILHARDCEESAPADDLPEP</sequence>
<dbReference type="PANTHER" id="PTHR39426">
    <property type="entry name" value="HOMOLOGY TO DEATH-ON-CURING PROTEIN OF PHAGE P1"/>
    <property type="match status" value="1"/>
</dbReference>
<name>A0A4R2RFJ5_9RHOB</name>
<dbReference type="InterPro" id="IPR053737">
    <property type="entry name" value="Type_II_TA_Toxin"/>
</dbReference>
<keyword evidence="3" id="KW-1185">Reference proteome</keyword>
<reference evidence="2 3" key="1">
    <citation type="submission" date="2019-03" db="EMBL/GenBank/DDBJ databases">
        <title>Genomic Encyclopedia of Type Strains, Phase IV (KMG-IV): sequencing the most valuable type-strain genomes for metagenomic binning, comparative biology and taxonomic classification.</title>
        <authorList>
            <person name="Goeker M."/>
        </authorList>
    </citation>
    <scope>NUCLEOTIDE SEQUENCE [LARGE SCALE GENOMIC DNA]</scope>
    <source>
        <strain evidence="2 3">DSM 24766</strain>
    </source>
</reference>
<dbReference type="PROSITE" id="PS51459">
    <property type="entry name" value="FIDO"/>
    <property type="match status" value="1"/>
</dbReference>
<comment type="caution">
    <text evidence="2">The sequence shown here is derived from an EMBL/GenBank/DDBJ whole genome shotgun (WGS) entry which is preliminary data.</text>
</comment>
<dbReference type="OrthoDB" id="9802752at2"/>
<feature type="domain" description="Fido" evidence="1">
    <location>
        <begin position="4"/>
        <end position="120"/>
    </location>
</feature>
<dbReference type="InterPro" id="IPR036597">
    <property type="entry name" value="Fido-like_dom_sf"/>
</dbReference>
<protein>
    <submittedName>
        <fullName evidence="2">Death-on-curing protein</fullName>
    </submittedName>
</protein>
<accession>A0A4R2RFJ5</accession>
<dbReference type="InterPro" id="IPR003812">
    <property type="entry name" value="Fido"/>
</dbReference>
<dbReference type="InterPro" id="IPR006440">
    <property type="entry name" value="Doc"/>
</dbReference>
<dbReference type="SUPFAM" id="SSF140931">
    <property type="entry name" value="Fic-like"/>
    <property type="match status" value="1"/>
</dbReference>
<proteinExistence type="predicted"/>
<dbReference type="PANTHER" id="PTHR39426:SF1">
    <property type="entry name" value="HOMOLOGY TO DEATH-ON-CURING PROTEIN OF PHAGE P1"/>
    <property type="match status" value="1"/>
</dbReference>
<evidence type="ECO:0000313" key="3">
    <source>
        <dbReference type="Proteomes" id="UP000295050"/>
    </source>
</evidence>
<dbReference type="GO" id="GO:0016301">
    <property type="term" value="F:kinase activity"/>
    <property type="evidence" value="ECO:0007669"/>
    <property type="project" value="InterPro"/>
</dbReference>
<dbReference type="Gene3D" id="1.20.120.1870">
    <property type="entry name" value="Fic/DOC protein, Fido domain"/>
    <property type="match status" value="1"/>
</dbReference>
<gene>
    <name evidence="2" type="ORF">EV663_105142</name>
</gene>
<organism evidence="2 3">
    <name type="scientific">Rhodovulum bhavnagarense</name>
    <dbReference type="NCBI Taxonomy" id="992286"/>
    <lineage>
        <taxon>Bacteria</taxon>
        <taxon>Pseudomonadati</taxon>
        <taxon>Pseudomonadota</taxon>
        <taxon>Alphaproteobacteria</taxon>
        <taxon>Rhodobacterales</taxon>
        <taxon>Paracoccaceae</taxon>
        <taxon>Rhodovulum</taxon>
    </lineage>
</organism>